<gene>
    <name evidence="2" type="ORF">ENX07_06310</name>
</gene>
<dbReference type="NCBIfam" id="TIGR04183">
    <property type="entry name" value="Por_Secre_tail"/>
    <property type="match status" value="1"/>
</dbReference>
<dbReference type="SUPFAM" id="SSF50974">
    <property type="entry name" value="Nitrous oxide reductase, N-terminal domain"/>
    <property type="match status" value="1"/>
</dbReference>
<dbReference type="Pfam" id="PF18962">
    <property type="entry name" value="Por_Secre_tail"/>
    <property type="match status" value="1"/>
</dbReference>
<dbReference type="EMBL" id="DTMQ01000040">
    <property type="protein sequence ID" value="HGE99664.1"/>
    <property type="molecule type" value="Genomic_DNA"/>
</dbReference>
<dbReference type="NCBIfam" id="TIGR02276">
    <property type="entry name" value="beta_rpt_yvtn"/>
    <property type="match status" value="1"/>
</dbReference>
<evidence type="ECO:0000259" key="1">
    <source>
        <dbReference type="Pfam" id="PF18962"/>
    </source>
</evidence>
<evidence type="ECO:0000313" key="2">
    <source>
        <dbReference type="EMBL" id="HGE99664.1"/>
    </source>
</evidence>
<dbReference type="InterPro" id="IPR011964">
    <property type="entry name" value="YVTN_b-propeller_repeat"/>
</dbReference>
<protein>
    <submittedName>
        <fullName evidence="2">T9SS type A sorting domain-containing protein</fullName>
    </submittedName>
</protein>
<dbReference type="InterPro" id="IPR026444">
    <property type="entry name" value="Secre_tail"/>
</dbReference>
<proteinExistence type="predicted"/>
<dbReference type="PANTHER" id="PTHR47197">
    <property type="entry name" value="PROTEIN NIRF"/>
    <property type="match status" value="1"/>
</dbReference>
<reference evidence="2" key="1">
    <citation type="journal article" date="2020" name="mSystems">
        <title>Genome- and Community-Level Interaction Insights into Carbon Utilization and Element Cycling Functions of Hydrothermarchaeota in Hydrothermal Sediment.</title>
        <authorList>
            <person name="Zhou Z."/>
            <person name="Liu Y."/>
            <person name="Xu W."/>
            <person name="Pan J."/>
            <person name="Luo Z.H."/>
            <person name="Li M."/>
        </authorList>
    </citation>
    <scope>NUCLEOTIDE SEQUENCE [LARGE SCALE GENOMIC DNA]</scope>
    <source>
        <strain evidence="2">SpSt-906</strain>
    </source>
</reference>
<feature type="domain" description="Secretion system C-terminal sorting" evidence="1">
    <location>
        <begin position="411"/>
        <end position="459"/>
    </location>
</feature>
<dbReference type="InterPro" id="IPR011045">
    <property type="entry name" value="N2O_reductase_N"/>
</dbReference>
<name>A0A7C3UQ93_UNCW3</name>
<comment type="caution">
    <text evidence="2">The sequence shown here is derived from an EMBL/GenBank/DDBJ whole genome shotgun (WGS) entry which is preliminary data.</text>
</comment>
<sequence length="460" mass="51384">MWNFTPGKDKVMGRMVFAILPFVSLLFGQWLETIIYVGKEPYSICYNSRSHKVYSANYRSNSISVIDASRNEVIRTIPDIYIPTALDYNPNNNKVYCTHGNTPRNVDRLLVIDGETDQIIADIPTGGGSFTVTHNPQNNKVYVADAANNTITIIDGERDSLIKRVRTGSCPLEMCHNSQNNKIYCANYGVWKQTDSTVTVVDGDLDTVIATVIVGHGPTDVVYNPVNNKIYVGTSEISISIIDGETDSVVGSIDVGFPQMALCYNPLNNRLYASAGGVVVIDCESNQVIAVIDTSFFIPCWLFLNPINNKLYATNFLLGQDTSGGIMVIDCESNQIVRTFSVKWDPWSFAHNPVENRVYVSAIGMEPPPYESTIYVIRDVMGIEEYFTFKPLAAKTTPTINRSFIDLPEGEEVRLYDITGKLIASLNEKRRVSLKGVKPGVYFLRIKKEKNEFTRKLIVQ</sequence>
<dbReference type="InterPro" id="IPR015943">
    <property type="entry name" value="WD40/YVTN_repeat-like_dom_sf"/>
</dbReference>
<organism evidence="2">
    <name type="scientific">candidate division WOR-3 bacterium</name>
    <dbReference type="NCBI Taxonomy" id="2052148"/>
    <lineage>
        <taxon>Bacteria</taxon>
        <taxon>Bacteria division WOR-3</taxon>
    </lineage>
</organism>
<dbReference type="AlphaFoldDB" id="A0A7C3UQ93"/>
<dbReference type="InterPro" id="IPR051200">
    <property type="entry name" value="Host-pathogen_enzymatic-act"/>
</dbReference>
<accession>A0A7C3UQ93</accession>
<dbReference type="PANTHER" id="PTHR47197:SF3">
    <property type="entry name" value="DIHYDRO-HEME D1 DEHYDROGENASE"/>
    <property type="match status" value="1"/>
</dbReference>
<dbReference type="Gene3D" id="2.130.10.10">
    <property type="entry name" value="YVTN repeat-like/Quinoprotein amine dehydrogenase"/>
    <property type="match status" value="2"/>
</dbReference>